<proteinExistence type="predicted"/>
<dbReference type="KEGG" id="hmp:K6T50_04620"/>
<keyword evidence="1" id="KW-1133">Transmembrane helix</keyword>
<keyword evidence="1" id="KW-0812">Transmembrane</keyword>
<dbReference type="EMBL" id="CP081958">
    <property type="protein sequence ID" value="QZP38428.1"/>
    <property type="molecule type" value="Genomic_DNA"/>
</dbReference>
<keyword evidence="1" id="KW-0472">Membrane</keyword>
<feature type="transmembrane region" description="Helical" evidence="1">
    <location>
        <begin position="15"/>
        <end position="33"/>
    </location>
</feature>
<reference evidence="2 3" key="1">
    <citation type="journal article" date="2021" name="Int. J. Syst. Evol. Microbiol.">
        <title>Halobaculum halophilum sp. nov. and Halobaculum salinum sp. nov., isolated from salt lake and saline soil.</title>
        <authorList>
            <person name="Cui H.L."/>
            <person name="Shi X.W."/>
            <person name="Yin X.M."/>
            <person name="Yang X.Y."/>
            <person name="Hou J."/>
            <person name="Zhu L."/>
        </authorList>
    </citation>
    <scope>NUCLEOTIDE SEQUENCE [LARGE SCALE GENOMIC DNA]</scope>
    <source>
        <strain evidence="2 3">NBRC 109044</strain>
    </source>
</reference>
<sequence>MTHAVRAARRAGVHAIHHLTVLAGICAFPLVLLTRKAGVRLPMGAAVSRIRETYEAVVDATGESTNGGE</sequence>
<dbReference type="AlphaFoldDB" id="A0A8T8WEZ8"/>
<dbReference type="RefSeq" id="WP_222608228.1">
    <property type="nucleotide sequence ID" value="NZ_CP081958.1"/>
</dbReference>
<dbReference type="Proteomes" id="UP000826254">
    <property type="component" value="Chromosome"/>
</dbReference>
<name>A0A8T8WEZ8_9EURY</name>
<organism evidence="2 3">
    <name type="scientific">Halobaculum magnesiiphilum</name>
    <dbReference type="NCBI Taxonomy" id="1017351"/>
    <lineage>
        <taxon>Archaea</taxon>
        <taxon>Methanobacteriati</taxon>
        <taxon>Methanobacteriota</taxon>
        <taxon>Stenosarchaea group</taxon>
        <taxon>Halobacteria</taxon>
        <taxon>Halobacteriales</taxon>
        <taxon>Haloferacaceae</taxon>
        <taxon>Halobaculum</taxon>
    </lineage>
</organism>
<evidence type="ECO:0000256" key="1">
    <source>
        <dbReference type="SAM" id="Phobius"/>
    </source>
</evidence>
<accession>A0A8T8WEZ8</accession>
<gene>
    <name evidence="2" type="ORF">K6T50_04620</name>
</gene>
<evidence type="ECO:0000313" key="3">
    <source>
        <dbReference type="Proteomes" id="UP000826254"/>
    </source>
</evidence>
<keyword evidence="3" id="KW-1185">Reference proteome</keyword>
<evidence type="ECO:0000313" key="2">
    <source>
        <dbReference type="EMBL" id="QZP38428.1"/>
    </source>
</evidence>
<dbReference type="GeneID" id="67210123"/>
<protein>
    <submittedName>
        <fullName evidence="2">Uncharacterized protein</fullName>
    </submittedName>
</protein>